<accession>A0ABP8BAM5</accession>
<evidence type="ECO:0000259" key="1">
    <source>
        <dbReference type="Pfam" id="PF03781"/>
    </source>
</evidence>
<dbReference type="PANTHER" id="PTHR23150:SF19">
    <property type="entry name" value="FORMYLGLYCINE-GENERATING ENZYME"/>
    <property type="match status" value="1"/>
</dbReference>
<dbReference type="Pfam" id="PF03781">
    <property type="entry name" value="FGE-sulfatase"/>
    <property type="match status" value="1"/>
</dbReference>
<dbReference type="EMBL" id="BAABAQ010000011">
    <property type="protein sequence ID" value="GAA4201297.1"/>
    <property type="molecule type" value="Genomic_DNA"/>
</dbReference>
<dbReference type="SUPFAM" id="SSF56436">
    <property type="entry name" value="C-type lectin-like"/>
    <property type="match status" value="1"/>
</dbReference>
<dbReference type="PANTHER" id="PTHR23150">
    <property type="entry name" value="SULFATASE MODIFYING FACTOR 1, 2"/>
    <property type="match status" value="1"/>
</dbReference>
<dbReference type="InterPro" id="IPR005532">
    <property type="entry name" value="SUMF_dom"/>
</dbReference>
<keyword evidence="3" id="KW-1185">Reference proteome</keyword>
<evidence type="ECO:0000313" key="2">
    <source>
        <dbReference type="EMBL" id="GAA4201297.1"/>
    </source>
</evidence>
<dbReference type="RefSeq" id="WP_344921041.1">
    <property type="nucleotide sequence ID" value="NZ_BAABAQ010000011.1"/>
</dbReference>
<comment type="caution">
    <text evidence="2">The sequence shown here is derived from an EMBL/GenBank/DDBJ whole genome shotgun (WGS) entry which is preliminary data.</text>
</comment>
<dbReference type="Proteomes" id="UP001501251">
    <property type="component" value="Unassembled WGS sequence"/>
</dbReference>
<evidence type="ECO:0000313" key="3">
    <source>
        <dbReference type="Proteomes" id="UP001501251"/>
    </source>
</evidence>
<dbReference type="Gene3D" id="3.90.1580.10">
    <property type="entry name" value="paralog of FGE (formylglycine-generating enzyme)"/>
    <property type="match status" value="1"/>
</dbReference>
<dbReference type="InterPro" id="IPR016187">
    <property type="entry name" value="CTDL_fold"/>
</dbReference>
<dbReference type="InterPro" id="IPR042095">
    <property type="entry name" value="SUMF_sf"/>
</dbReference>
<protein>
    <submittedName>
        <fullName evidence="2">Formylglycine-generating enzyme family protein</fullName>
    </submittedName>
</protein>
<name>A0ABP8BAM5_9ACTN</name>
<dbReference type="InterPro" id="IPR051043">
    <property type="entry name" value="Sulfatase_Mod_Factor_Kinase"/>
</dbReference>
<sequence length="296" mass="33166">MGDENSEMVFIPGGQVAIGAPGRHLDQVSNAQPYPRSWFADETPQHHRRVSPFLLARHPVTNAAFAVFVQDSGYRTAAERRGFGLVYGETFWEERPGACWRHPNGPGSDLSGRLQHPVVHISRADADAYCVWAGRRLPTEEEWEYAAHGPTWHPWPWGEEFDPELVNCADHWAGRLVDGLTGWRRWWARQRGRRGDLPATTPVGAFSPYGDSVFGIADMAGNVGEWTATTYRLYAEQVECDPILRQAQGRYGVLRGGGWMNLRWQTRTTERIACDPAYSTWASGFRCAAPLPSGLS</sequence>
<reference evidence="3" key="1">
    <citation type="journal article" date="2019" name="Int. J. Syst. Evol. Microbiol.">
        <title>The Global Catalogue of Microorganisms (GCM) 10K type strain sequencing project: providing services to taxonomists for standard genome sequencing and annotation.</title>
        <authorList>
            <consortium name="The Broad Institute Genomics Platform"/>
            <consortium name="The Broad Institute Genome Sequencing Center for Infectious Disease"/>
            <person name="Wu L."/>
            <person name="Ma J."/>
        </authorList>
    </citation>
    <scope>NUCLEOTIDE SEQUENCE [LARGE SCALE GENOMIC DNA]</scope>
    <source>
        <strain evidence="3">JCM 17388</strain>
    </source>
</reference>
<proteinExistence type="predicted"/>
<feature type="domain" description="Sulfatase-modifying factor enzyme-like" evidence="1">
    <location>
        <begin position="5"/>
        <end position="288"/>
    </location>
</feature>
<gene>
    <name evidence="2" type="ORF">GCM10022252_55770</name>
</gene>
<organism evidence="2 3">
    <name type="scientific">Streptosporangium oxazolinicum</name>
    <dbReference type="NCBI Taxonomy" id="909287"/>
    <lineage>
        <taxon>Bacteria</taxon>
        <taxon>Bacillati</taxon>
        <taxon>Actinomycetota</taxon>
        <taxon>Actinomycetes</taxon>
        <taxon>Streptosporangiales</taxon>
        <taxon>Streptosporangiaceae</taxon>
        <taxon>Streptosporangium</taxon>
    </lineage>
</organism>